<dbReference type="Pfam" id="PF05922">
    <property type="entry name" value="Inhibitor_I9"/>
    <property type="match status" value="1"/>
</dbReference>
<dbReference type="Pfam" id="PF00082">
    <property type="entry name" value="Peptidase_S8"/>
    <property type="match status" value="1"/>
</dbReference>
<evidence type="ECO:0000256" key="4">
    <source>
        <dbReference type="SAM" id="MobiDB-lite"/>
    </source>
</evidence>
<dbReference type="PROSITE" id="PS51892">
    <property type="entry name" value="SUBTILASE"/>
    <property type="match status" value="1"/>
</dbReference>
<dbReference type="InterPro" id="IPR010259">
    <property type="entry name" value="S8pro/Inhibitor_I9"/>
</dbReference>
<dbReference type="SUPFAM" id="SSF52743">
    <property type="entry name" value="Subtilisin-like"/>
    <property type="match status" value="1"/>
</dbReference>
<evidence type="ECO:0000259" key="7">
    <source>
        <dbReference type="Pfam" id="PF05922"/>
    </source>
</evidence>
<dbReference type="InterPro" id="IPR036852">
    <property type="entry name" value="Peptidase_S8/S53_dom_sf"/>
</dbReference>
<comment type="caution">
    <text evidence="3">Lacks conserved residue(s) required for the propagation of feature annotation.</text>
</comment>
<dbReference type="PANTHER" id="PTHR10795">
    <property type="entry name" value="PROPROTEIN CONVERTASE SUBTILISIN/KEXIN"/>
    <property type="match status" value="1"/>
</dbReference>
<feature type="chain" id="PRO_5043695604" evidence="5">
    <location>
        <begin position="24"/>
        <end position="227"/>
    </location>
</feature>
<feature type="compositionally biased region" description="Basic and acidic residues" evidence="4">
    <location>
        <begin position="194"/>
        <end position="206"/>
    </location>
</feature>
<sequence length="227" mass="24726">MLKFIEMILVVIILSKSLQTSLAQKQTFIVHMAGSEMPPEFLHQAHWYDSALKSASESAEMIYVYKTAAHGFSAKLTQQEALFLKTLPGVVSVQPERKCQLHTTRTPSFLGLVDYFLPGSAAESDVIIGVVDTGVWPEMKSFDDRGLGPIPTTWKGTCETGTNFTASNCNRKLIGARYFSKGYEASQGPVNETLESKSPRDDDGHGTHTASTAGGVLAILVLIQTIN</sequence>
<dbReference type="Gene3D" id="3.30.70.80">
    <property type="entry name" value="Peptidase S8 propeptide/proteinase inhibitor I9"/>
    <property type="match status" value="1"/>
</dbReference>
<dbReference type="FunFam" id="3.30.70.80:FF:000003">
    <property type="entry name" value="Subtilisin-like protease SBT1.9"/>
    <property type="match status" value="1"/>
</dbReference>
<feature type="signal peptide" evidence="5">
    <location>
        <begin position="1"/>
        <end position="23"/>
    </location>
</feature>
<feature type="domain" description="Inhibitor I9" evidence="7">
    <location>
        <begin position="27"/>
        <end position="102"/>
    </location>
</feature>
<proteinExistence type="inferred from homology"/>
<dbReference type="Gene3D" id="3.40.50.200">
    <property type="entry name" value="Peptidase S8/S53 domain"/>
    <property type="match status" value="1"/>
</dbReference>
<accession>A0AAV0DSK4</accession>
<dbReference type="InterPro" id="IPR037045">
    <property type="entry name" value="S8pro/Inhibitor_I9_sf"/>
</dbReference>
<keyword evidence="9" id="KW-1185">Reference proteome</keyword>
<dbReference type="EMBL" id="CAMAPF010000148">
    <property type="protein sequence ID" value="CAH9108669.1"/>
    <property type="molecule type" value="Genomic_DNA"/>
</dbReference>
<organism evidence="8 9">
    <name type="scientific">Cuscuta epithymum</name>
    <dbReference type="NCBI Taxonomy" id="186058"/>
    <lineage>
        <taxon>Eukaryota</taxon>
        <taxon>Viridiplantae</taxon>
        <taxon>Streptophyta</taxon>
        <taxon>Embryophyta</taxon>
        <taxon>Tracheophyta</taxon>
        <taxon>Spermatophyta</taxon>
        <taxon>Magnoliopsida</taxon>
        <taxon>eudicotyledons</taxon>
        <taxon>Gunneridae</taxon>
        <taxon>Pentapetalae</taxon>
        <taxon>asterids</taxon>
        <taxon>lamiids</taxon>
        <taxon>Solanales</taxon>
        <taxon>Convolvulaceae</taxon>
        <taxon>Cuscuteae</taxon>
        <taxon>Cuscuta</taxon>
        <taxon>Cuscuta subgen. Cuscuta</taxon>
    </lineage>
</organism>
<name>A0AAV0DSK4_9ASTE</name>
<evidence type="ECO:0000256" key="5">
    <source>
        <dbReference type="SAM" id="SignalP"/>
    </source>
</evidence>
<dbReference type="GO" id="GO:0006508">
    <property type="term" value="P:proteolysis"/>
    <property type="evidence" value="ECO:0007669"/>
    <property type="project" value="InterPro"/>
</dbReference>
<keyword evidence="2 5" id="KW-0732">Signal</keyword>
<evidence type="ECO:0000313" key="9">
    <source>
        <dbReference type="Proteomes" id="UP001152523"/>
    </source>
</evidence>
<comment type="similarity">
    <text evidence="1 3">Belongs to the peptidase S8 family.</text>
</comment>
<protein>
    <submittedName>
        <fullName evidence="8">Uncharacterized protein</fullName>
    </submittedName>
</protein>
<feature type="region of interest" description="Disordered" evidence="4">
    <location>
        <begin position="189"/>
        <end position="210"/>
    </location>
</feature>
<dbReference type="InterPro" id="IPR045051">
    <property type="entry name" value="SBT"/>
</dbReference>
<feature type="domain" description="Peptidase S8/S53" evidence="6">
    <location>
        <begin position="124"/>
        <end position="215"/>
    </location>
</feature>
<evidence type="ECO:0000256" key="2">
    <source>
        <dbReference type="ARBA" id="ARBA00022729"/>
    </source>
</evidence>
<comment type="caution">
    <text evidence="8">The sequence shown here is derived from an EMBL/GenBank/DDBJ whole genome shotgun (WGS) entry which is preliminary data.</text>
</comment>
<dbReference type="Proteomes" id="UP001152523">
    <property type="component" value="Unassembled WGS sequence"/>
</dbReference>
<gene>
    <name evidence="8" type="ORF">CEPIT_LOCUS18433</name>
</gene>
<dbReference type="InterPro" id="IPR000209">
    <property type="entry name" value="Peptidase_S8/S53_dom"/>
</dbReference>
<evidence type="ECO:0000256" key="3">
    <source>
        <dbReference type="PROSITE-ProRule" id="PRU01240"/>
    </source>
</evidence>
<reference evidence="8" key="1">
    <citation type="submission" date="2022-07" db="EMBL/GenBank/DDBJ databases">
        <authorList>
            <person name="Macas J."/>
            <person name="Novak P."/>
            <person name="Neumann P."/>
        </authorList>
    </citation>
    <scope>NUCLEOTIDE SEQUENCE</scope>
</reference>
<evidence type="ECO:0000256" key="1">
    <source>
        <dbReference type="ARBA" id="ARBA00011073"/>
    </source>
</evidence>
<evidence type="ECO:0000313" key="8">
    <source>
        <dbReference type="EMBL" id="CAH9108669.1"/>
    </source>
</evidence>
<dbReference type="AlphaFoldDB" id="A0AAV0DSK4"/>
<evidence type="ECO:0000259" key="6">
    <source>
        <dbReference type="Pfam" id="PF00082"/>
    </source>
</evidence>
<dbReference type="GO" id="GO:0004252">
    <property type="term" value="F:serine-type endopeptidase activity"/>
    <property type="evidence" value="ECO:0007669"/>
    <property type="project" value="InterPro"/>
</dbReference>